<dbReference type="InterPro" id="IPR000175">
    <property type="entry name" value="Na/ntran_symport"/>
</dbReference>
<dbReference type="RefSeq" id="WP_048640618.1">
    <property type="nucleotide sequence ID" value="NZ_CAXBGM010000039.1"/>
</dbReference>
<dbReference type="GO" id="GO:0015293">
    <property type="term" value="F:symporter activity"/>
    <property type="evidence" value="ECO:0007669"/>
    <property type="project" value="UniProtKB-KW"/>
</dbReference>
<dbReference type="Proteomes" id="UP000036520">
    <property type="component" value="Chromosome"/>
</dbReference>
<dbReference type="STRING" id="320787.CA2015_0687"/>
<accession>A0A0H4PAI6</accession>
<dbReference type="PANTHER" id="PTHR42948">
    <property type="entry name" value="TRANSPORTER"/>
    <property type="match status" value="1"/>
</dbReference>
<dbReference type="CDD" id="cd10336">
    <property type="entry name" value="SLC6sbd_Tyt1-Like"/>
    <property type="match status" value="1"/>
</dbReference>
<dbReference type="GO" id="GO:0016020">
    <property type="term" value="C:membrane"/>
    <property type="evidence" value="ECO:0007669"/>
    <property type="project" value="UniProtKB-SubCell"/>
</dbReference>
<dbReference type="InterPro" id="IPR037272">
    <property type="entry name" value="SNS_sf"/>
</dbReference>
<dbReference type="NCBIfam" id="NF037979">
    <property type="entry name" value="Na_transp"/>
    <property type="match status" value="1"/>
</dbReference>
<comment type="similarity">
    <text evidence="6">Belongs to the sodium:neurotransmitter symporter (SNF) (TC 2.A.22) family.</text>
</comment>
<proteinExistence type="inferred from homology"/>
<evidence type="ECO:0000313" key="9">
    <source>
        <dbReference type="Proteomes" id="UP000036520"/>
    </source>
</evidence>
<keyword evidence="4 7" id="KW-1133">Transmembrane helix</keyword>
<comment type="subcellular location">
    <subcellularLocation>
        <location evidence="1">Membrane</location>
        <topology evidence="1">Multi-pass membrane protein</topology>
    </subcellularLocation>
</comment>
<evidence type="ECO:0000256" key="1">
    <source>
        <dbReference type="ARBA" id="ARBA00004141"/>
    </source>
</evidence>
<dbReference type="OrthoDB" id="9762833at2"/>
<evidence type="ECO:0000313" key="8">
    <source>
        <dbReference type="EMBL" id="AKP50150.1"/>
    </source>
</evidence>
<evidence type="ECO:0000256" key="6">
    <source>
        <dbReference type="RuleBase" id="RU003732"/>
    </source>
</evidence>
<feature type="transmembrane region" description="Helical" evidence="7">
    <location>
        <begin position="249"/>
        <end position="273"/>
    </location>
</feature>
<feature type="transmembrane region" description="Helical" evidence="7">
    <location>
        <begin position="435"/>
        <end position="457"/>
    </location>
</feature>
<dbReference type="InterPro" id="IPR047218">
    <property type="entry name" value="YocR/YhdH-like"/>
</dbReference>
<feature type="transmembrane region" description="Helical" evidence="7">
    <location>
        <begin position="212"/>
        <end position="237"/>
    </location>
</feature>
<sequence length="463" mass="50052">MQKSSKTPSRGQWGSSFGFIMAAGGSAVGLGNIWRFPYITGQNGGGAFVFVYLVCVLLIGLPLLLNEIALGRKSGKNPVGAIKETGGNRFWQSSGVLCVVVCFAVLSYYSVIAGWTIGYIFTELINIPIDFEVFIQTPHYVIPLCMIFILLTISVVLGGISGGIEKAAKFLMPVLFLIIILIAARSITLPGASKGLEYYLSPDFSKINGKVVLSALGQAFFSLSVGWGLMITFGSYLPKSNNIIKSSAWIAGMDSTVALMGGLMIFPALFALLPGVSPDEGPALVFNVLPRVFDQIEPFGNIIGGLFFLLLLVAALTSSISMLEVPVAYFIDERKWSRKRAAWTIGIAAMFLSIPSSLASVKGNFFNVMHINFFGNDIIGFFNLMDFFFGTLAIVVICLMLSLYSGWIKKVSVFASELSMGAPSFEGFPAKAWMFFIKWICPIVIIFVLLNMVGVFGEPGEGG</sequence>
<feature type="transmembrane region" description="Helical" evidence="7">
    <location>
        <begin position="341"/>
        <end position="361"/>
    </location>
</feature>
<feature type="transmembrane region" description="Helical" evidence="7">
    <location>
        <begin position="170"/>
        <end position="192"/>
    </location>
</feature>
<keyword evidence="9" id="KW-1185">Reference proteome</keyword>
<reference evidence="8 9" key="1">
    <citation type="submission" date="2015-07" db="EMBL/GenBank/DDBJ databases">
        <authorList>
            <person name="Kim K.M."/>
        </authorList>
    </citation>
    <scope>NUCLEOTIDE SEQUENCE [LARGE SCALE GENOMIC DNA]</scope>
    <source>
        <strain evidence="8 9">KCTC 12363</strain>
    </source>
</reference>
<dbReference type="PRINTS" id="PR00176">
    <property type="entry name" value="NANEUSMPORT"/>
</dbReference>
<evidence type="ECO:0000256" key="7">
    <source>
        <dbReference type="SAM" id="Phobius"/>
    </source>
</evidence>
<protein>
    <recommendedName>
        <fullName evidence="6">Transporter</fullName>
    </recommendedName>
</protein>
<dbReference type="SUPFAM" id="SSF161070">
    <property type="entry name" value="SNF-like"/>
    <property type="match status" value="1"/>
</dbReference>
<evidence type="ECO:0000256" key="4">
    <source>
        <dbReference type="ARBA" id="ARBA00022989"/>
    </source>
</evidence>
<dbReference type="AlphaFoldDB" id="A0A0H4PAI6"/>
<organism evidence="8 9">
    <name type="scientific">Cyclobacterium amurskyense</name>
    <dbReference type="NCBI Taxonomy" id="320787"/>
    <lineage>
        <taxon>Bacteria</taxon>
        <taxon>Pseudomonadati</taxon>
        <taxon>Bacteroidota</taxon>
        <taxon>Cytophagia</taxon>
        <taxon>Cytophagales</taxon>
        <taxon>Cyclobacteriaceae</taxon>
        <taxon>Cyclobacterium</taxon>
    </lineage>
</organism>
<dbReference type="PROSITE" id="PS00610">
    <property type="entry name" value="NA_NEUROTRAN_SYMP_1"/>
    <property type="match status" value="1"/>
</dbReference>
<dbReference type="KEGG" id="camu:CA2015_0687"/>
<feature type="transmembrane region" description="Helical" evidence="7">
    <location>
        <begin position="140"/>
        <end position="158"/>
    </location>
</feature>
<evidence type="ECO:0000256" key="3">
    <source>
        <dbReference type="ARBA" id="ARBA00022692"/>
    </source>
</evidence>
<dbReference type="PROSITE" id="PS50267">
    <property type="entry name" value="NA_NEUROTRAN_SYMP_3"/>
    <property type="match status" value="1"/>
</dbReference>
<keyword evidence="3 6" id="KW-0812">Transmembrane</keyword>
<feature type="transmembrane region" description="Helical" evidence="7">
    <location>
        <begin position="381"/>
        <end position="404"/>
    </location>
</feature>
<dbReference type="EMBL" id="CP012040">
    <property type="protein sequence ID" value="AKP50150.1"/>
    <property type="molecule type" value="Genomic_DNA"/>
</dbReference>
<gene>
    <name evidence="8" type="ORF">CA2015_0687</name>
</gene>
<keyword evidence="6" id="KW-0769">Symport</keyword>
<evidence type="ECO:0000256" key="2">
    <source>
        <dbReference type="ARBA" id="ARBA00022448"/>
    </source>
</evidence>
<keyword evidence="2 6" id="KW-0813">Transport</keyword>
<feature type="transmembrane region" description="Helical" evidence="7">
    <location>
        <begin position="46"/>
        <end position="65"/>
    </location>
</feature>
<name>A0A0H4PAI6_9BACT</name>
<feature type="transmembrane region" description="Helical" evidence="7">
    <location>
        <begin position="12"/>
        <end position="34"/>
    </location>
</feature>
<dbReference type="PANTHER" id="PTHR42948:SF1">
    <property type="entry name" value="TRANSPORTER"/>
    <property type="match status" value="1"/>
</dbReference>
<feature type="transmembrane region" description="Helical" evidence="7">
    <location>
        <begin position="96"/>
        <end position="120"/>
    </location>
</feature>
<keyword evidence="5 7" id="KW-0472">Membrane</keyword>
<feature type="transmembrane region" description="Helical" evidence="7">
    <location>
        <begin position="302"/>
        <end position="329"/>
    </location>
</feature>
<dbReference type="Pfam" id="PF00209">
    <property type="entry name" value="SNF"/>
    <property type="match status" value="2"/>
</dbReference>
<evidence type="ECO:0000256" key="5">
    <source>
        <dbReference type="ARBA" id="ARBA00023136"/>
    </source>
</evidence>